<dbReference type="GO" id="GO:0008482">
    <property type="term" value="F:sulfite oxidase activity"/>
    <property type="evidence" value="ECO:0007669"/>
    <property type="project" value="TreeGrafter"/>
</dbReference>
<dbReference type="Pfam" id="PF00174">
    <property type="entry name" value="Oxidored_molyb"/>
    <property type="match status" value="1"/>
</dbReference>
<keyword evidence="5" id="KW-0560">Oxidoreductase</keyword>
<dbReference type="PRINTS" id="PR00407">
    <property type="entry name" value="EUMOPTERIN"/>
</dbReference>
<feature type="domain" description="Oxidoreductase molybdopterin-binding" evidence="8">
    <location>
        <begin position="34"/>
        <end position="210"/>
    </location>
</feature>
<organism evidence="10 11">
    <name type="scientific">Micromonospora pattaloongensis</name>
    <dbReference type="NCBI Taxonomy" id="405436"/>
    <lineage>
        <taxon>Bacteria</taxon>
        <taxon>Bacillati</taxon>
        <taxon>Actinomycetota</taxon>
        <taxon>Actinomycetes</taxon>
        <taxon>Micromonosporales</taxon>
        <taxon>Micromonosporaceae</taxon>
        <taxon>Micromonospora</taxon>
    </lineage>
</organism>
<dbReference type="GO" id="GO:0030151">
    <property type="term" value="F:molybdenum ion binding"/>
    <property type="evidence" value="ECO:0007669"/>
    <property type="project" value="InterPro"/>
</dbReference>
<dbReference type="InterPro" id="IPR036374">
    <property type="entry name" value="OxRdtase_Mopterin-bd_sf"/>
</dbReference>
<evidence type="ECO:0000256" key="1">
    <source>
        <dbReference type="ARBA" id="ARBA00001924"/>
    </source>
</evidence>
<dbReference type="GO" id="GO:0020037">
    <property type="term" value="F:heme binding"/>
    <property type="evidence" value="ECO:0007669"/>
    <property type="project" value="TreeGrafter"/>
</dbReference>
<evidence type="ECO:0000256" key="2">
    <source>
        <dbReference type="ARBA" id="ARBA00022505"/>
    </source>
</evidence>
<dbReference type="GO" id="GO:0006790">
    <property type="term" value="P:sulfur compound metabolic process"/>
    <property type="evidence" value="ECO:0007669"/>
    <property type="project" value="TreeGrafter"/>
</dbReference>
<name>A0A1H3JP12_9ACTN</name>
<dbReference type="InterPro" id="IPR005066">
    <property type="entry name" value="MoCF_OxRdtse_dimer"/>
</dbReference>
<protein>
    <submittedName>
        <fullName evidence="10">Sulfite dehydrogenase (Cytochrome) subunit SorA apoprotein</fullName>
    </submittedName>
</protein>
<dbReference type="GO" id="GO:0043546">
    <property type="term" value="F:molybdopterin cofactor binding"/>
    <property type="evidence" value="ECO:0007669"/>
    <property type="project" value="InterPro"/>
</dbReference>
<dbReference type="CDD" id="cd02110">
    <property type="entry name" value="SO_family_Moco_dimer"/>
    <property type="match status" value="1"/>
</dbReference>
<dbReference type="InterPro" id="IPR000572">
    <property type="entry name" value="OxRdtase_Mopterin-bd_dom"/>
</dbReference>
<evidence type="ECO:0000256" key="6">
    <source>
        <dbReference type="ARBA" id="ARBA00023004"/>
    </source>
</evidence>
<dbReference type="InterPro" id="IPR022407">
    <property type="entry name" value="OxRdtase_Mopterin_BS"/>
</dbReference>
<dbReference type="FunFam" id="3.90.420.10:FF:000002">
    <property type="entry name" value="sulfite oxidase, mitochondrial"/>
    <property type="match status" value="1"/>
</dbReference>
<accession>A0A1H3JP12</accession>
<evidence type="ECO:0000256" key="4">
    <source>
        <dbReference type="ARBA" id="ARBA00022723"/>
    </source>
</evidence>
<dbReference type="STRING" id="405436.SAMN05444365_102197"/>
<keyword evidence="4" id="KW-0479">Metal-binding</keyword>
<keyword evidence="2" id="KW-0500">Molybdenum</keyword>
<dbReference type="Gene3D" id="2.60.40.650">
    <property type="match status" value="1"/>
</dbReference>
<evidence type="ECO:0000259" key="8">
    <source>
        <dbReference type="Pfam" id="PF00174"/>
    </source>
</evidence>
<dbReference type="PANTHER" id="PTHR19372">
    <property type="entry name" value="SULFITE REDUCTASE"/>
    <property type="match status" value="1"/>
</dbReference>
<proteinExistence type="predicted"/>
<dbReference type="OrthoDB" id="9795587at2"/>
<evidence type="ECO:0000313" key="10">
    <source>
        <dbReference type="EMBL" id="SDY41641.1"/>
    </source>
</evidence>
<keyword evidence="11" id="KW-1185">Reference proteome</keyword>
<evidence type="ECO:0000313" key="11">
    <source>
        <dbReference type="Proteomes" id="UP000242415"/>
    </source>
</evidence>
<feature type="domain" description="Moybdenum cofactor oxidoreductase dimerisation" evidence="9">
    <location>
        <begin position="236"/>
        <end position="348"/>
    </location>
</feature>
<dbReference type="PROSITE" id="PS00559">
    <property type="entry name" value="MOLYBDOPTERIN_EUK"/>
    <property type="match status" value="1"/>
</dbReference>
<evidence type="ECO:0000256" key="5">
    <source>
        <dbReference type="ARBA" id="ARBA00023002"/>
    </source>
</evidence>
<keyword evidence="6" id="KW-0408">Iron</keyword>
<dbReference type="InterPro" id="IPR014756">
    <property type="entry name" value="Ig_E-set"/>
</dbReference>
<dbReference type="Pfam" id="PF03404">
    <property type="entry name" value="Mo-co_dimer"/>
    <property type="match status" value="1"/>
</dbReference>
<dbReference type="PANTHER" id="PTHR19372:SF7">
    <property type="entry name" value="SULFITE OXIDASE, MITOCHONDRIAL"/>
    <property type="match status" value="1"/>
</dbReference>
<sequence length="352" mass="37703">MIVHSADPYNAEPPRAALDGHPVTPLDTFYSRNHGPIPRLDPDAWRLEVDGLVERPLTLSLDELRTRFDSRTVVATLACAGNRREELGRVRPLPGQEPWGPGAVSTARWTGVALADVLAAAGLRPEARHVAFTAPDVAPKAQPPQPFGGSIPVAKAMASEVLLAWAMNAAPLPVVHGAPVRVVVPRYIGARSVKWLQRVTAREHPSDNYFQATNYRLLPAGDDAGPGRGLPLGVVAVNAAILRPGDGEPVPAGPTRISGYAFAGEDRDVARVEVSVDGGRHWQQAELDAGAGPWAWRLWRATVDVPAGPVEIVARAWDTSASTQPESAGHVWNPQGYVNNSWPRVHVTGRPG</sequence>
<dbReference type="SUPFAM" id="SSF56524">
    <property type="entry name" value="Oxidoreductase molybdopterin-binding domain"/>
    <property type="match status" value="1"/>
</dbReference>
<dbReference type="EMBL" id="FNPH01000002">
    <property type="protein sequence ID" value="SDY41641.1"/>
    <property type="molecule type" value="Genomic_DNA"/>
</dbReference>
<evidence type="ECO:0000256" key="3">
    <source>
        <dbReference type="ARBA" id="ARBA00022617"/>
    </source>
</evidence>
<dbReference type="Proteomes" id="UP000242415">
    <property type="component" value="Unassembled WGS sequence"/>
</dbReference>
<evidence type="ECO:0000256" key="7">
    <source>
        <dbReference type="SAM" id="MobiDB-lite"/>
    </source>
</evidence>
<gene>
    <name evidence="10" type="ORF">SAMN05444365_102197</name>
</gene>
<keyword evidence="3" id="KW-0349">Heme</keyword>
<comment type="cofactor">
    <cofactor evidence="1">
        <name>Mo-molybdopterin</name>
        <dbReference type="ChEBI" id="CHEBI:71302"/>
    </cofactor>
</comment>
<dbReference type="SUPFAM" id="SSF81296">
    <property type="entry name" value="E set domains"/>
    <property type="match status" value="1"/>
</dbReference>
<dbReference type="AlphaFoldDB" id="A0A1H3JP12"/>
<dbReference type="InterPro" id="IPR008335">
    <property type="entry name" value="Mopterin_OxRdtase_euk"/>
</dbReference>
<reference evidence="11" key="1">
    <citation type="submission" date="2016-10" db="EMBL/GenBank/DDBJ databases">
        <authorList>
            <person name="Varghese N."/>
            <person name="Submissions S."/>
        </authorList>
    </citation>
    <scope>NUCLEOTIDE SEQUENCE [LARGE SCALE GENOMIC DNA]</scope>
    <source>
        <strain evidence="11">DSM 45245</strain>
    </source>
</reference>
<dbReference type="Gene3D" id="3.90.420.10">
    <property type="entry name" value="Oxidoreductase, molybdopterin-binding domain"/>
    <property type="match status" value="1"/>
</dbReference>
<evidence type="ECO:0000259" key="9">
    <source>
        <dbReference type="Pfam" id="PF03404"/>
    </source>
</evidence>
<feature type="region of interest" description="Disordered" evidence="7">
    <location>
        <begin position="1"/>
        <end position="22"/>
    </location>
</feature>